<evidence type="ECO:0000256" key="1">
    <source>
        <dbReference type="ARBA" id="ARBA00004251"/>
    </source>
</evidence>
<evidence type="ECO:0000256" key="13">
    <source>
        <dbReference type="ARBA" id="ARBA00022989"/>
    </source>
</evidence>
<keyword evidence="9" id="KW-0430">Lectin</keyword>
<evidence type="ECO:0000256" key="15">
    <source>
        <dbReference type="ARBA" id="ARBA00023157"/>
    </source>
</evidence>
<dbReference type="InterPro" id="IPR003609">
    <property type="entry name" value="Pan_app"/>
</dbReference>
<keyword evidence="17" id="KW-0325">Glycoprotein</keyword>
<feature type="domain" description="Protein kinase" evidence="24">
    <location>
        <begin position="673"/>
        <end position="959"/>
    </location>
</feature>
<feature type="region of interest" description="Disordered" evidence="21">
    <location>
        <begin position="968"/>
        <end position="990"/>
    </location>
</feature>
<comment type="caution">
    <text evidence="20">Lacks conserved residue(s) required for the propagation of feature annotation.</text>
</comment>
<dbReference type="PROSITE" id="PS50026">
    <property type="entry name" value="EGF_3"/>
    <property type="match status" value="1"/>
</dbReference>
<keyword evidence="6" id="KW-0808">Transferase</keyword>
<evidence type="ECO:0000256" key="21">
    <source>
        <dbReference type="SAM" id="MobiDB-lite"/>
    </source>
</evidence>
<evidence type="ECO:0000256" key="16">
    <source>
        <dbReference type="ARBA" id="ARBA00023170"/>
    </source>
</evidence>
<comment type="caution">
    <text evidence="27">The sequence shown here is derived from an EMBL/GenBank/DDBJ whole genome shotgun (WGS) entry which is preliminary data.</text>
</comment>
<dbReference type="SMART" id="SM00108">
    <property type="entry name" value="B_lectin"/>
    <property type="match status" value="1"/>
</dbReference>
<evidence type="ECO:0000256" key="6">
    <source>
        <dbReference type="ARBA" id="ARBA00022679"/>
    </source>
</evidence>
<keyword evidence="14 22" id="KW-0472">Membrane</keyword>
<evidence type="ECO:0000256" key="10">
    <source>
        <dbReference type="ARBA" id="ARBA00022741"/>
    </source>
</evidence>
<keyword evidence="15" id="KW-1015">Disulfide bond</keyword>
<evidence type="ECO:0000256" key="22">
    <source>
        <dbReference type="SAM" id="Phobius"/>
    </source>
</evidence>
<evidence type="ECO:0000313" key="28">
    <source>
        <dbReference type="Proteomes" id="UP000811609"/>
    </source>
</evidence>
<sequence>MASHRRKLNRRWSASRLLSSIFFFLCSSPVHCYAGDTLKQGQSILLNKTLVTAGEKFELRFFSTISINDTGPQSFIGIFYHQLDRDSVVWVANRDDPVPSNFTGVFGIAEDGNLKVLDTAGKEYWSTGLKNSSTNRNVKLMDSGNLVLSDDDHMETSLWESFKSPTDTFLPGMKMDNKLTLTSWKGRDDPRSGLYTFKLDQQGWGRYVYLTWNESERNWSILWSKPEDECGIYNYCGKFGSCNINNWPLLCKCLPGFKPNNPVDYWDLRDFSGGCTRNSASTNFDIFLSLKVKKVRDPSDSISKVANETECGKENCLKNRQCTAYSYQEAGNSKQRGDTTGSDNICWIWIEDIDNLQEKYPNQGRNLSVRAAKADIGNLKTQQSKFVTCFNAKQVPKTTRGKFQFLVTCKPCGTYTIPYPLSMGEDCGDPMYFIFDCNTSSGQVNFKAQRGAHPVVRIDPSARIFVIQVINSSIIALLNESLPFNSTVKLITEIGNSSDQFEGRLEGSRSQRKNKVGVQISWDPPTEPTCTSSTDCKDWPNSTCNATRKGKLRCLCHPNFRWDGTNLNCIKEGDFPKSLEEPSTRKIPLPLILVLTLACVIALACIISFMYVRKMAKKQEVIRERRKQALHALDSERHVKDLLDSVGSIEEDVQGIEVPFFDLECILALTNNFLDANKLGQGGYGPVYLGTFPGGQEIAVNRLSSVSRQGLQEFKNEVVLISKLQHRNLVRLRGYCVNVDEKILLYEYMPNKSLDSFIFDKNLSMLLDWKIRFNIILGITRGLIYLHQDSRLRIIHRDLKTSSILLDEEMNPKISDFGLARIVGGKETGDNTTQIAETLGYMSPEYALNGIFSVKSDVYSFGVVILEIICGKKNTRFYQLEEAMSLVAYAWRLWEENRVLDSMDQSLRESCNVDEFLKCVNIAFLCVQEDPNDRPNMSNIIAMLESETVTVPTPRQPAFILGKGLSSTASSSSQAHTRAEWTSSLGQTSK</sequence>
<evidence type="ECO:0000256" key="20">
    <source>
        <dbReference type="PROSITE-ProRule" id="PRU00076"/>
    </source>
</evidence>
<evidence type="ECO:0000256" key="4">
    <source>
        <dbReference type="ARBA" id="ARBA00022527"/>
    </source>
</evidence>
<dbReference type="Pfam" id="PF01453">
    <property type="entry name" value="B_lectin"/>
    <property type="match status" value="1"/>
</dbReference>
<evidence type="ECO:0000256" key="9">
    <source>
        <dbReference type="ARBA" id="ARBA00022734"/>
    </source>
</evidence>
<comment type="subcellular location">
    <subcellularLocation>
        <location evidence="1">Cell membrane</location>
        <topology evidence="1">Single-pass type I membrane protein</topology>
    </subcellularLocation>
</comment>
<dbReference type="FunFam" id="3.30.200.20:FF:001238">
    <property type="entry name" value="Os08g0179000 protein"/>
    <property type="match status" value="1"/>
</dbReference>
<dbReference type="Pfam" id="PF07714">
    <property type="entry name" value="PK_Tyr_Ser-Thr"/>
    <property type="match status" value="1"/>
</dbReference>
<dbReference type="InterPro" id="IPR001480">
    <property type="entry name" value="Bulb-type_lectin_dom"/>
</dbReference>
<dbReference type="GO" id="GO:0005886">
    <property type="term" value="C:plasma membrane"/>
    <property type="evidence" value="ECO:0007669"/>
    <property type="project" value="UniProtKB-SubCell"/>
</dbReference>
<keyword evidence="11" id="KW-0418">Kinase</keyword>
<comment type="catalytic activity">
    <reaction evidence="19">
        <text>L-seryl-[protein] + ATP = O-phospho-L-seryl-[protein] + ADP + H(+)</text>
        <dbReference type="Rhea" id="RHEA:17989"/>
        <dbReference type="Rhea" id="RHEA-COMP:9863"/>
        <dbReference type="Rhea" id="RHEA-COMP:11604"/>
        <dbReference type="ChEBI" id="CHEBI:15378"/>
        <dbReference type="ChEBI" id="CHEBI:29999"/>
        <dbReference type="ChEBI" id="CHEBI:30616"/>
        <dbReference type="ChEBI" id="CHEBI:83421"/>
        <dbReference type="ChEBI" id="CHEBI:456216"/>
        <dbReference type="EC" id="2.7.11.1"/>
    </reaction>
</comment>
<dbReference type="Pfam" id="PF08276">
    <property type="entry name" value="PAN_2"/>
    <property type="match status" value="1"/>
</dbReference>
<keyword evidence="7 22" id="KW-0812">Transmembrane</keyword>
<feature type="compositionally biased region" description="Polar residues" evidence="21">
    <location>
        <begin position="974"/>
        <end position="990"/>
    </location>
</feature>
<dbReference type="InterPro" id="IPR000742">
    <property type="entry name" value="EGF"/>
</dbReference>
<evidence type="ECO:0000256" key="5">
    <source>
        <dbReference type="ARBA" id="ARBA00022553"/>
    </source>
</evidence>
<comment type="catalytic activity">
    <reaction evidence="18">
        <text>L-threonyl-[protein] + ATP = O-phospho-L-threonyl-[protein] + ADP + H(+)</text>
        <dbReference type="Rhea" id="RHEA:46608"/>
        <dbReference type="Rhea" id="RHEA-COMP:11060"/>
        <dbReference type="Rhea" id="RHEA-COMP:11605"/>
        <dbReference type="ChEBI" id="CHEBI:15378"/>
        <dbReference type="ChEBI" id="CHEBI:30013"/>
        <dbReference type="ChEBI" id="CHEBI:30616"/>
        <dbReference type="ChEBI" id="CHEBI:61977"/>
        <dbReference type="ChEBI" id="CHEBI:456216"/>
        <dbReference type="EC" id="2.7.11.1"/>
    </reaction>
</comment>
<evidence type="ECO:0000256" key="11">
    <source>
        <dbReference type="ARBA" id="ARBA00022777"/>
    </source>
</evidence>
<keyword evidence="8 23" id="KW-0732">Signal</keyword>
<dbReference type="EC" id="2.7.11.1" evidence="2"/>
<keyword evidence="5" id="KW-0597">Phosphoprotein</keyword>
<evidence type="ECO:0000256" key="17">
    <source>
        <dbReference type="ARBA" id="ARBA00023180"/>
    </source>
</evidence>
<feature type="chain" id="PRO_5035791782" description="non-specific serine/threonine protein kinase" evidence="23">
    <location>
        <begin position="33"/>
        <end position="990"/>
    </location>
</feature>
<evidence type="ECO:0000256" key="19">
    <source>
        <dbReference type="ARBA" id="ARBA00048679"/>
    </source>
</evidence>
<evidence type="ECO:0000256" key="12">
    <source>
        <dbReference type="ARBA" id="ARBA00022840"/>
    </source>
</evidence>
<dbReference type="GO" id="GO:0005524">
    <property type="term" value="F:ATP binding"/>
    <property type="evidence" value="ECO:0007669"/>
    <property type="project" value="UniProtKB-KW"/>
</dbReference>
<accession>A0A8T1QSE5</accession>
<feature type="transmembrane region" description="Helical" evidence="22">
    <location>
        <begin position="587"/>
        <end position="612"/>
    </location>
</feature>
<organism evidence="27 28">
    <name type="scientific">Carya illinoinensis</name>
    <name type="common">Pecan</name>
    <dbReference type="NCBI Taxonomy" id="32201"/>
    <lineage>
        <taxon>Eukaryota</taxon>
        <taxon>Viridiplantae</taxon>
        <taxon>Streptophyta</taxon>
        <taxon>Embryophyta</taxon>
        <taxon>Tracheophyta</taxon>
        <taxon>Spermatophyta</taxon>
        <taxon>Magnoliopsida</taxon>
        <taxon>eudicotyledons</taxon>
        <taxon>Gunneridae</taxon>
        <taxon>Pentapetalae</taxon>
        <taxon>rosids</taxon>
        <taxon>fabids</taxon>
        <taxon>Fagales</taxon>
        <taxon>Juglandaceae</taxon>
        <taxon>Carya</taxon>
    </lineage>
</organism>
<evidence type="ECO:0000259" key="25">
    <source>
        <dbReference type="PROSITE" id="PS50026"/>
    </source>
</evidence>
<evidence type="ECO:0000256" key="3">
    <source>
        <dbReference type="ARBA" id="ARBA00022475"/>
    </source>
</evidence>
<dbReference type="PANTHER" id="PTHR27002">
    <property type="entry name" value="RECEPTOR-LIKE SERINE/THREONINE-PROTEIN KINASE SD1-8"/>
    <property type="match status" value="1"/>
</dbReference>
<evidence type="ECO:0000256" key="14">
    <source>
        <dbReference type="ARBA" id="ARBA00023136"/>
    </source>
</evidence>
<evidence type="ECO:0000256" key="7">
    <source>
        <dbReference type="ARBA" id="ARBA00022692"/>
    </source>
</evidence>
<keyword evidence="3" id="KW-1003">Cell membrane</keyword>
<dbReference type="CDD" id="cd00028">
    <property type="entry name" value="B_lectin"/>
    <property type="match status" value="1"/>
</dbReference>
<keyword evidence="16" id="KW-0675">Receptor</keyword>
<dbReference type="Proteomes" id="UP000811609">
    <property type="component" value="Chromosome 4"/>
</dbReference>
<evidence type="ECO:0000259" key="24">
    <source>
        <dbReference type="PROSITE" id="PS50011"/>
    </source>
</evidence>
<keyword evidence="12" id="KW-0067">ATP-binding</keyword>
<dbReference type="CDD" id="cd14066">
    <property type="entry name" value="STKc_IRAK"/>
    <property type="match status" value="1"/>
</dbReference>
<keyword evidence="10" id="KW-0547">Nucleotide-binding</keyword>
<dbReference type="AlphaFoldDB" id="A0A8T1QSE5"/>
<evidence type="ECO:0000259" key="26">
    <source>
        <dbReference type="PROSITE" id="PS50927"/>
    </source>
</evidence>
<dbReference type="PROSITE" id="PS50011">
    <property type="entry name" value="PROTEIN_KINASE_DOM"/>
    <property type="match status" value="1"/>
</dbReference>
<evidence type="ECO:0000256" key="8">
    <source>
        <dbReference type="ARBA" id="ARBA00022729"/>
    </source>
</evidence>
<dbReference type="PANTHER" id="PTHR27002:SF1111">
    <property type="entry name" value="NON-SPECIFIC SERINE_THREONINE PROTEIN KINASE"/>
    <property type="match status" value="1"/>
</dbReference>
<feature type="domain" description="EGF-like" evidence="25">
    <location>
        <begin position="226"/>
        <end position="263"/>
    </location>
</feature>
<evidence type="ECO:0000256" key="23">
    <source>
        <dbReference type="SAM" id="SignalP"/>
    </source>
</evidence>
<keyword evidence="13 22" id="KW-1133">Transmembrane helix</keyword>
<keyword evidence="28" id="KW-1185">Reference proteome</keyword>
<dbReference type="InterPro" id="IPR000719">
    <property type="entry name" value="Prot_kinase_dom"/>
</dbReference>
<keyword evidence="20" id="KW-0245">EGF-like domain</keyword>
<protein>
    <recommendedName>
        <fullName evidence="2">non-specific serine/threonine protein kinase</fullName>
        <ecNumber evidence="2">2.7.11.1</ecNumber>
    </recommendedName>
</protein>
<keyword evidence="4" id="KW-0723">Serine/threonine-protein kinase</keyword>
<evidence type="ECO:0000313" key="27">
    <source>
        <dbReference type="EMBL" id="KAG6657880.1"/>
    </source>
</evidence>
<dbReference type="GO" id="GO:0048544">
    <property type="term" value="P:recognition of pollen"/>
    <property type="evidence" value="ECO:0007669"/>
    <property type="project" value="InterPro"/>
</dbReference>
<dbReference type="GO" id="GO:0030246">
    <property type="term" value="F:carbohydrate binding"/>
    <property type="evidence" value="ECO:0007669"/>
    <property type="project" value="UniProtKB-KW"/>
</dbReference>
<proteinExistence type="predicted"/>
<dbReference type="FunFam" id="1.10.510.10:FF:000060">
    <property type="entry name" value="G-type lectin S-receptor-like serine/threonine-protein kinase"/>
    <property type="match status" value="1"/>
</dbReference>
<dbReference type="InterPro" id="IPR000858">
    <property type="entry name" value="S_locus_glycoprot_dom"/>
</dbReference>
<gene>
    <name evidence="27" type="ORF">CIPAW_04G120700</name>
</gene>
<dbReference type="InterPro" id="IPR001245">
    <property type="entry name" value="Ser-Thr/Tyr_kinase_cat_dom"/>
</dbReference>
<reference evidence="27" key="1">
    <citation type="submission" date="2020-12" db="EMBL/GenBank/DDBJ databases">
        <title>WGS assembly of Carya illinoinensis cv. Pawnee.</title>
        <authorList>
            <person name="Platts A."/>
            <person name="Shu S."/>
            <person name="Wright S."/>
            <person name="Barry K."/>
            <person name="Edger P."/>
            <person name="Pires J.C."/>
            <person name="Schmutz J."/>
        </authorList>
    </citation>
    <scope>NUCLEOTIDE SEQUENCE</scope>
    <source>
        <tissue evidence="27">Leaf</tissue>
    </source>
</reference>
<name>A0A8T1QSE5_CARIL</name>
<dbReference type="Pfam" id="PF00954">
    <property type="entry name" value="S_locus_glycop"/>
    <property type="match status" value="1"/>
</dbReference>
<evidence type="ECO:0000256" key="2">
    <source>
        <dbReference type="ARBA" id="ARBA00012513"/>
    </source>
</evidence>
<dbReference type="GO" id="GO:0004674">
    <property type="term" value="F:protein serine/threonine kinase activity"/>
    <property type="evidence" value="ECO:0007669"/>
    <property type="project" value="UniProtKB-KW"/>
</dbReference>
<dbReference type="FunFam" id="2.90.10.10:FF:000009">
    <property type="entry name" value="Receptor-like serine/threonine-protein kinase SD1-8"/>
    <property type="match status" value="1"/>
</dbReference>
<dbReference type="EMBL" id="CM031812">
    <property type="protein sequence ID" value="KAG6657880.1"/>
    <property type="molecule type" value="Genomic_DNA"/>
</dbReference>
<evidence type="ECO:0000256" key="18">
    <source>
        <dbReference type="ARBA" id="ARBA00047899"/>
    </source>
</evidence>
<dbReference type="PROSITE" id="PS50927">
    <property type="entry name" value="BULB_LECTIN"/>
    <property type="match status" value="1"/>
</dbReference>
<feature type="domain" description="Bulb-type lectin" evidence="26">
    <location>
        <begin position="35"/>
        <end position="161"/>
    </location>
</feature>
<feature type="signal peptide" evidence="23">
    <location>
        <begin position="1"/>
        <end position="32"/>
    </location>
</feature>